<dbReference type="InterPro" id="IPR036185">
    <property type="entry name" value="DNA_heli_DnaB-like_N_sf"/>
</dbReference>
<keyword evidence="8 12" id="KW-0238">DNA-binding</keyword>
<dbReference type="InterPro" id="IPR007693">
    <property type="entry name" value="DNA_helicase_DnaB-like_N"/>
</dbReference>
<dbReference type="PANTHER" id="PTHR30153:SF2">
    <property type="entry name" value="REPLICATIVE DNA HELICASE"/>
    <property type="match status" value="1"/>
</dbReference>
<evidence type="ECO:0000256" key="1">
    <source>
        <dbReference type="ARBA" id="ARBA00008428"/>
    </source>
</evidence>
<keyword evidence="4 12" id="KW-0547">Nucleotide-binding</keyword>
<evidence type="ECO:0000256" key="7">
    <source>
        <dbReference type="ARBA" id="ARBA00022840"/>
    </source>
</evidence>
<comment type="function">
    <text evidence="12">The main replicative DNA helicase, it participates in initiation and elongation during chromosome replication. Travels ahead of the DNA replisome, separating dsDNA into templates for DNA synthesis. A processive ATP-dependent 5'-3' DNA helicase it has DNA-dependent ATPase activity.</text>
</comment>
<dbReference type="Gene3D" id="3.40.50.300">
    <property type="entry name" value="P-loop containing nucleotide triphosphate hydrolases"/>
    <property type="match status" value="1"/>
</dbReference>
<dbReference type="EC" id="5.6.2.3" evidence="11 12"/>
<sequence length="459" mass="49694">MNTAQTPTMPPHSIEAEQGLLGAVLMFGAPVLDRIEGVVKPADFYREEHRRIFAAAKAQHEAGGNVDVVTVSVALTAAGYAERTGVIAYLGELAASCLSAANVKRYAEIIRQRSTLRALQQLATDLQSACAAGDNRDPAEIAAELEAKMLQLVDRSESDPVRLHYAMAEVLQDVEARRERGGRLAGLATGFQRFDRMTGGLEPGQLVILAARPSVGKTIAACNIAAQAAAGGSPVLFFTLEMTRRDIAARILAARSHVTVHAMRSGTSERGHWDAMSDTITASTNWPMFIDDQQAVSVAYVRAKARRIQRTEGLGLVVIDYLQLMRGIGDTRTQEVGSISRGLKALAKELHVPVIALAQINRASEGRPDRRPILADLRDSGEIEQDADIVGMLHRESLYRDAPEWAGLAELLIRKNRNGPTGDCLLAIDGPLMRFTDHDGPSPRENGAGQPSRRKGFDL</sequence>
<evidence type="ECO:0000256" key="12">
    <source>
        <dbReference type="RuleBase" id="RU362085"/>
    </source>
</evidence>
<dbReference type="PANTHER" id="PTHR30153">
    <property type="entry name" value="REPLICATIVE DNA HELICASE DNAB"/>
    <property type="match status" value="1"/>
</dbReference>
<reference evidence="16" key="1">
    <citation type="journal article" date="2019" name="Int. J. Syst. Evol. Microbiol.">
        <title>The Global Catalogue of Microorganisms (GCM) 10K type strain sequencing project: providing services to taxonomists for standard genome sequencing and annotation.</title>
        <authorList>
            <consortium name="The Broad Institute Genomics Platform"/>
            <consortium name="The Broad Institute Genome Sequencing Center for Infectious Disease"/>
            <person name="Wu L."/>
            <person name="Ma J."/>
        </authorList>
    </citation>
    <scope>NUCLEOTIDE SEQUENCE [LARGE SCALE GENOMIC DNA]</scope>
    <source>
        <strain evidence="16">CCUG 48884</strain>
    </source>
</reference>
<keyword evidence="3 12" id="KW-0235">DNA replication</keyword>
<dbReference type="SUPFAM" id="SSF48024">
    <property type="entry name" value="N-terminal domain of DnaB helicase"/>
    <property type="match status" value="1"/>
</dbReference>
<dbReference type="InterPro" id="IPR007692">
    <property type="entry name" value="DNA_helicase_DnaB"/>
</dbReference>
<feature type="region of interest" description="Disordered" evidence="13">
    <location>
        <begin position="435"/>
        <end position="459"/>
    </location>
</feature>
<keyword evidence="2 12" id="KW-0639">Primosome</keyword>
<accession>A0ABW3WKG6</accession>
<organism evidence="15 16">
    <name type="scientific">Thauera mechernichensis</name>
    <dbReference type="NCBI Taxonomy" id="82788"/>
    <lineage>
        <taxon>Bacteria</taxon>
        <taxon>Pseudomonadati</taxon>
        <taxon>Pseudomonadota</taxon>
        <taxon>Betaproteobacteria</taxon>
        <taxon>Rhodocyclales</taxon>
        <taxon>Zoogloeaceae</taxon>
        <taxon>Thauera</taxon>
    </lineage>
</organism>
<evidence type="ECO:0000313" key="16">
    <source>
        <dbReference type="Proteomes" id="UP001597158"/>
    </source>
</evidence>
<evidence type="ECO:0000256" key="8">
    <source>
        <dbReference type="ARBA" id="ARBA00023125"/>
    </source>
</evidence>
<dbReference type="Pfam" id="PF03796">
    <property type="entry name" value="DnaB_C"/>
    <property type="match status" value="1"/>
</dbReference>
<comment type="similarity">
    <text evidence="1 12">Belongs to the helicase family. DnaB subfamily.</text>
</comment>
<dbReference type="Pfam" id="PF00772">
    <property type="entry name" value="DnaB"/>
    <property type="match status" value="1"/>
</dbReference>
<dbReference type="Proteomes" id="UP001597158">
    <property type="component" value="Unassembled WGS sequence"/>
</dbReference>
<comment type="caution">
    <text evidence="15">The sequence shown here is derived from an EMBL/GenBank/DDBJ whole genome shotgun (WGS) entry which is preliminary data.</text>
</comment>
<comment type="catalytic activity">
    <reaction evidence="10 12">
        <text>ATP + H2O = ADP + phosphate + H(+)</text>
        <dbReference type="Rhea" id="RHEA:13065"/>
        <dbReference type="ChEBI" id="CHEBI:15377"/>
        <dbReference type="ChEBI" id="CHEBI:15378"/>
        <dbReference type="ChEBI" id="CHEBI:30616"/>
        <dbReference type="ChEBI" id="CHEBI:43474"/>
        <dbReference type="ChEBI" id="CHEBI:456216"/>
        <dbReference type="EC" id="5.6.2.3"/>
    </reaction>
</comment>
<evidence type="ECO:0000259" key="14">
    <source>
        <dbReference type="PROSITE" id="PS51199"/>
    </source>
</evidence>
<dbReference type="PROSITE" id="PS51199">
    <property type="entry name" value="SF4_HELICASE"/>
    <property type="match status" value="1"/>
</dbReference>
<protein>
    <recommendedName>
        <fullName evidence="11 12">Replicative DNA helicase</fullName>
        <ecNumber evidence="11 12">5.6.2.3</ecNumber>
    </recommendedName>
</protein>
<keyword evidence="9" id="KW-0413">Isomerase</keyword>
<dbReference type="InterPro" id="IPR016136">
    <property type="entry name" value="DNA_helicase_N/primase_C"/>
</dbReference>
<evidence type="ECO:0000256" key="3">
    <source>
        <dbReference type="ARBA" id="ARBA00022705"/>
    </source>
</evidence>
<dbReference type="NCBIfam" id="TIGR00665">
    <property type="entry name" value="DnaB"/>
    <property type="match status" value="1"/>
</dbReference>
<evidence type="ECO:0000256" key="4">
    <source>
        <dbReference type="ARBA" id="ARBA00022741"/>
    </source>
</evidence>
<dbReference type="InterPro" id="IPR007694">
    <property type="entry name" value="DNA_helicase_DnaB-like_C"/>
</dbReference>
<dbReference type="CDD" id="cd00984">
    <property type="entry name" value="DnaB_C"/>
    <property type="match status" value="1"/>
</dbReference>
<keyword evidence="7 12" id="KW-0067">ATP-binding</keyword>
<name>A0ABW3WKG6_9RHOO</name>
<evidence type="ECO:0000256" key="9">
    <source>
        <dbReference type="ARBA" id="ARBA00023235"/>
    </source>
</evidence>
<feature type="domain" description="SF4 helicase" evidence="14">
    <location>
        <begin position="180"/>
        <end position="442"/>
    </location>
</feature>
<keyword evidence="16" id="KW-1185">Reference proteome</keyword>
<evidence type="ECO:0000256" key="13">
    <source>
        <dbReference type="SAM" id="MobiDB-lite"/>
    </source>
</evidence>
<dbReference type="SMART" id="SM00382">
    <property type="entry name" value="AAA"/>
    <property type="match status" value="1"/>
</dbReference>
<evidence type="ECO:0000256" key="5">
    <source>
        <dbReference type="ARBA" id="ARBA00022801"/>
    </source>
</evidence>
<gene>
    <name evidence="15" type="primary">dnaB</name>
    <name evidence="15" type="ORF">ACFQ4M_17030</name>
</gene>
<evidence type="ECO:0000256" key="11">
    <source>
        <dbReference type="NCBIfam" id="TIGR00665"/>
    </source>
</evidence>
<dbReference type="InterPro" id="IPR003593">
    <property type="entry name" value="AAA+_ATPase"/>
</dbReference>
<evidence type="ECO:0000313" key="15">
    <source>
        <dbReference type="EMBL" id="MFD1265278.1"/>
    </source>
</evidence>
<keyword evidence="5 12" id="KW-0378">Hydrolase</keyword>
<dbReference type="Gene3D" id="1.10.860.10">
    <property type="entry name" value="DNAb Helicase, Chain A"/>
    <property type="match status" value="1"/>
</dbReference>
<evidence type="ECO:0000256" key="2">
    <source>
        <dbReference type="ARBA" id="ARBA00022515"/>
    </source>
</evidence>
<evidence type="ECO:0000256" key="10">
    <source>
        <dbReference type="ARBA" id="ARBA00048954"/>
    </source>
</evidence>
<dbReference type="GO" id="GO:0004386">
    <property type="term" value="F:helicase activity"/>
    <property type="evidence" value="ECO:0007669"/>
    <property type="project" value="UniProtKB-KW"/>
</dbReference>
<evidence type="ECO:0000256" key="6">
    <source>
        <dbReference type="ARBA" id="ARBA00022806"/>
    </source>
</evidence>
<keyword evidence="6 12" id="KW-0347">Helicase</keyword>
<dbReference type="InterPro" id="IPR027417">
    <property type="entry name" value="P-loop_NTPase"/>
</dbReference>
<dbReference type="RefSeq" id="WP_277834296.1">
    <property type="nucleotide sequence ID" value="NZ_JARQZE010000012.1"/>
</dbReference>
<dbReference type="SUPFAM" id="SSF52540">
    <property type="entry name" value="P-loop containing nucleoside triphosphate hydrolases"/>
    <property type="match status" value="1"/>
</dbReference>
<dbReference type="EMBL" id="JBHTMC010000032">
    <property type="protein sequence ID" value="MFD1265278.1"/>
    <property type="molecule type" value="Genomic_DNA"/>
</dbReference>
<proteinExistence type="inferred from homology"/>